<sequence>MRRNVIETVMGAAVLLVAIVFVVMAFSATGVSTTNGYRVTATFDNAAGLTNGTPVRMAGVKIGSVVKQRLDPETYFAKVALQIDSDVKLPQDTSARVVPDGLLGSNFVLLEPGGAREMIEPGGAITHTQGAVNIVDMVTRMFFSNQGGGSGGAKQQGGGDSGGDNPFLSE</sequence>
<evidence type="ECO:0000259" key="2">
    <source>
        <dbReference type="Pfam" id="PF02470"/>
    </source>
</evidence>
<accession>A0A1G7QVV0</accession>
<feature type="region of interest" description="Disordered" evidence="1">
    <location>
        <begin position="146"/>
        <end position="170"/>
    </location>
</feature>
<keyword evidence="4" id="KW-1185">Reference proteome</keyword>
<gene>
    <name evidence="3" type="ORF">SAMN05216241_104167</name>
</gene>
<dbReference type="STRING" id="1082479.SAMN05216241_104167"/>
<dbReference type="InterPro" id="IPR003399">
    <property type="entry name" value="Mce/MlaD"/>
</dbReference>
<dbReference type="GO" id="GO:0005548">
    <property type="term" value="F:phospholipid transporter activity"/>
    <property type="evidence" value="ECO:0007669"/>
    <property type="project" value="TreeGrafter"/>
</dbReference>
<protein>
    <submittedName>
        <fullName evidence="3">Phospholipid/cholesterol/gamma-HCH transport system substrate-binding protein</fullName>
    </submittedName>
</protein>
<feature type="compositionally biased region" description="Gly residues" evidence="1">
    <location>
        <begin position="146"/>
        <end position="162"/>
    </location>
</feature>
<proteinExistence type="predicted"/>
<reference evidence="3 4" key="1">
    <citation type="submission" date="2016-10" db="EMBL/GenBank/DDBJ databases">
        <authorList>
            <person name="de Groot N.N."/>
        </authorList>
    </citation>
    <scope>NUCLEOTIDE SEQUENCE [LARGE SCALE GENOMIC DNA]</scope>
    <source>
        <strain evidence="3 4">DSM 25584</strain>
    </source>
</reference>
<name>A0A1G7QVV0_9PROT</name>
<dbReference type="OrthoDB" id="7164001at2"/>
<dbReference type="InterPro" id="IPR052336">
    <property type="entry name" value="MlaD_Phospholipid_Transporter"/>
</dbReference>
<dbReference type="RefSeq" id="WP_090019552.1">
    <property type="nucleotide sequence ID" value="NZ_FNCE01000004.1"/>
</dbReference>
<evidence type="ECO:0000256" key="1">
    <source>
        <dbReference type="SAM" id="MobiDB-lite"/>
    </source>
</evidence>
<dbReference type="GO" id="GO:0005543">
    <property type="term" value="F:phospholipid binding"/>
    <property type="evidence" value="ECO:0007669"/>
    <property type="project" value="TreeGrafter"/>
</dbReference>
<dbReference type="NCBIfam" id="TIGR04430">
    <property type="entry name" value="OM_asym_MlaD"/>
    <property type="match status" value="1"/>
</dbReference>
<dbReference type="EMBL" id="FNCE01000004">
    <property type="protein sequence ID" value="SDG02656.1"/>
    <property type="molecule type" value="Genomic_DNA"/>
</dbReference>
<evidence type="ECO:0000313" key="3">
    <source>
        <dbReference type="EMBL" id="SDG02656.1"/>
    </source>
</evidence>
<dbReference type="Pfam" id="PF02470">
    <property type="entry name" value="MlaD"/>
    <property type="match status" value="1"/>
</dbReference>
<dbReference type="Proteomes" id="UP000199415">
    <property type="component" value="Unassembled WGS sequence"/>
</dbReference>
<evidence type="ECO:0000313" key="4">
    <source>
        <dbReference type="Proteomes" id="UP000199415"/>
    </source>
</evidence>
<dbReference type="PANTHER" id="PTHR33371:SF4">
    <property type="entry name" value="INTERMEMBRANE PHOSPHOLIPID TRANSPORT SYSTEM BINDING PROTEIN MLAD"/>
    <property type="match status" value="1"/>
</dbReference>
<dbReference type="AlphaFoldDB" id="A0A1G7QVV0"/>
<dbReference type="InterPro" id="IPR030970">
    <property type="entry name" value="ABC_MlaD"/>
</dbReference>
<dbReference type="PANTHER" id="PTHR33371">
    <property type="entry name" value="INTERMEMBRANE PHOSPHOLIPID TRANSPORT SYSTEM BINDING PROTEIN MLAD-RELATED"/>
    <property type="match status" value="1"/>
</dbReference>
<organism evidence="3 4">
    <name type="scientific">Limimonas halophila</name>
    <dbReference type="NCBI Taxonomy" id="1082479"/>
    <lineage>
        <taxon>Bacteria</taxon>
        <taxon>Pseudomonadati</taxon>
        <taxon>Pseudomonadota</taxon>
        <taxon>Alphaproteobacteria</taxon>
        <taxon>Rhodospirillales</taxon>
        <taxon>Rhodovibrionaceae</taxon>
        <taxon>Limimonas</taxon>
    </lineage>
</organism>
<feature type="domain" description="Mce/MlaD" evidence="2">
    <location>
        <begin position="35"/>
        <end position="113"/>
    </location>
</feature>